<dbReference type="PROSITE" id="PS51201">
    <property type="entry name" value="RCK_N"/>
    <property type="match status" value="1"/>
</dbReference>
<dbReference type="SUPFAM" id="SSF116726">
    <property type="entry name" value="TrkA C-terminal domain-like"/>
    <property type="match status" value="1"/>
</dbReference>
<reference evidence="6" key="1">
    <citation type="submission" date="2017-02" db="EMBL/GenBank/DDBJ databases">
        <authorList>
            <person name="Varghese N."/>
            <person name="Submissions S."/>
        </authorList>
    </citation>
    <scope>NUCLEOTIDE SEQUENCE [LARGE SCALE GENOMIC DNA]</scope>
    <source>
        <strain evidence="6">ATCC BAA-73</strain>
    </source>
</reference>
<feature type="domain" description="RCK C-terminal" evidence="4">
    <location>
        <begin position="135"/>
        <end position="222"/>
    </location>
</feature>
<dbReference type="PANTHER" id="PTHR43833">
    <property type="entry name" value="POTASSIUM CHANNEL PROTEIN 2-RELATED-RELATED"/>
    <property type="match status" value="1"/>
</dbReference>
<dbReference type="PANTHER" id="PTHR43833:SF5">
    <property type="entry name" value="TRK SYSTEM POTASSIUM UPTAKE PROTEIN TRKA"/>
    <property type="match status" value="1"/>
</dbReference>
<keyword evidence="6" id="KW-1185">Reference proteome</keyword>
<keyword evidence="2" id="KW-0406">Ion transport</keyword>
<organism evidence="5 6">
    <name type="scientific">Selenihalanaerobacter shriftii</name>
    <dbReference type="NCBI Taxonomy" id="142842"/>
    <lineage>
        <taxon>Bacteria</taxon>
        <taxon>Bacillati</taxon>
        <taxon>Bacillota</taxon>
        <taxon>Clostridia</taxon>
        <taxon>Halanaerobiales</taxon>
        <taxon>Halobacteroidaceae</taxon>
        <taxon>Selenihalanaerobacter</taxon>
    </lineage>
</organism>
<evidence type="ECO:0000256" key="2">
    <source>
        <dbReference type="ARBA" id="ARBA00023065"/>
    </source>
</evidence>
<dbReference type="InterPro" id="IPR006037">
    <property type="entry name" value="RCK_C"/>
</dbReference>
<evidence type="ECO:0000259" key="3">
    <source>
        <dbReference type="PROSITE" id="PS51201"/>
    </source>
</evidence>
<dbReference type="EMBL" id="FUWM01000020">
    <property type="protein sequence ID" value="SJZ93241.1"/>
    <property type="molecule type" value="Genomic_DNA"/>
</dbReference>
<accession>A0A1T4PPP1</accession>
<dbReference type="AlphaFoldDB" id="A0A1T4PPP1"/>
<evidence type="ECO:0000256" key="1">
    <source>
        <dbReference type="ARBA" id="ARBA00022448"/>
    </source>
</evidence>
<sequence>MYIIIAGGGVVGRNLTKKLVVNHDVVVIDVEQEICERIYSQYGAISICGNATQIDVLQEARMEKCDIAVGVMQNDADNLAFSLLAKNYGVEKILVRMREPEYRSAYELAGATNIAGTMELMVEEFVNDIEQPDIRKVISIGDGKAEVSLMTIPKGAKCSGRSVSEIVNSKGFPEKCVIAGIFDQKADELIIPRGNKRIHSHNQVFLVATRENIEKAANYLKR</sequence>
<feature type="domain" description="RCK N-terminal" evidence="3">
    <location>
        <begin position="1"/>
        <end position="116"/>
    </location>
</feature>
<dbReference type="SUPFAM" id="SSF51735">
    <property type="entry name" value="NAD(P)-binding Rossmann-fold domains"/>
    <property type="match status" value="1"/>
</dbReference>
<dbReference type="InterPro" id="IPR003148">
    <property type="entry name" value="RCK_N"/>
</dbReference>
<evidence type="ECO:0000313" key="5">
    <source>
        <dbReference type="EMBL" id="SJZ93241.1"/>
    </source>
</evidence>
<dbReference type="OrthoDB" id="9775180at2"/>
<dbReference type="Proteomes" id="UP000190625">
    <property type="component" value="Unassembled WGS sequence"/>
</dbReference>
<dbReference type="STRING" id="142842.SAMN02745118_02257"/>
<evidence type="ECO:0000313" key="6">
    <source>
        <dbReference type="Proteomes" id="UP000190625"/>
    </source>
</evidence>
<dbReference type="Pfam" id="PF02080">
    <property type="entry name" value="TrkA_C"/>
    <property type="match status" value="1"/>
</dbReference>
<dbReference type="Pfam" id="PF02254">
    <property type="entry name" value="TrkA_N"/>
    <property type="match status" value="1"/>
</dbReference>
<dbReference type="GO" id="GO:0008324">
    <property type="term" value="F:monoatomic cation transmembrane transporter activity"/>
    <property type="evidence" value="ECO:0007669"/>
    <property type="project" value="InterPro"/>
</dbReference>
<dbReference type="GO" id="GO:0006813">
    <property type="term" value="P:potassium ion transport"/>
    <property type="evidence" value="ECO:0007669"/>
    <property type="project" value="InterPro"/>
</dbReference>
<dbReference type="Gene3D" id="3.30.70.1450">
    <property type="entry name" value="Regulator of K+ conductance, C-terminal domain"/>
    <property type="match status" value="1"/>
</dbReference>
<keyword evidence="1" id="KW-0813">Transport</keyword>
<dbReference type="InterPro" id="IPR036721">
    <property type="entry name" value="RCK_C_sf"/>
</dbReference>
<name>A0A1T4PPP1_9FIRM</name>
<evidence type="ECO:0000259" key="4">
    <source>
        <dbReference type="PROSITE" id="PS51202"/>
    </source>
</evidence>
<dbReference type="InterPro" id="IPR036291">
    <property type="entry name" value="NAD(P)-bd_dom_sf"/>
</dbReference>
<dbReference type="RefSeq" id="WP_078810699.1">
    <property type="nucleotide sequence ID" value="NZ_FUWM01000020.1"/>
</dbReference>
<proteinExistence type="predicted"/>
<protein>
    <submittedName>
        <fullName evidence="5">Trk system potassium uptake protein TrkA</fullName>
    </submittedName>
</protein>
<dbReference type="PROSITE" id="PS51202">
    <property type="entry name" value="RCK_C"/>
    <property type="match status" value="1"/>
</dbReference>
<dbReference type="Gene3D" id="3.40.50.720">
    <property type="entry name" value="NAD(P)-binding Rossmann-like Domain"/>
    <property type="match status" value="1"/>
</dbReference>
<gene>
    <name evidence="5" type="ORF">SAMN02745118_02257</name>
</gene>
<dbReference type="InterPro" id="IPR050721">
    <property type="entry name" value="Trk_Ktr_HKT_K-transport"/>
</dbReference>